<dbReference type="Proteomes" id="UP000265427">
    <property type="component" value="Unassembled WGS sequence"/>
</dbReference>
<accession>A0A397A8X1</accession>
<reference evidence="4 5" key="1">
    <citation type="submission" date="2018-08" db="EMBL/GenBank/DDBJ databases">
        <title>Aphanomyces genome sequencing and annotation.</title>
        <authorList>
            <person name="Minardi D."/>
            <person name="Oidtmann B."/>
            <person name="Van Der Giezen M."/>
            <person name="Studholme D.J."/>
        </authorList>
    </citation>
    <scope>NUCLEOTIDE SEQUENCE [LARGE SCALE GENOMIC DNA]</scope>
    <source>
        <strain evidence="2 4">Kv</strain>
        <strain evidence="3 5">Si</strain>
    </source>
</reference>
<keyword evidence="1" id="KW-0812">Transmembrane</keyword>
<name>A0A397A8X1_APHAT</name>
<evidence type="ECO:0000313" key="3">
    <source>
        <dbReference type="EMBL" id="RHY59065.1"/>
    </source>
</evidence>
<gene>
    <name evidence="3" type="ORF">DYB34_004841</name>
    <name evidence="2" type="ORF">DYB36_003605</name>
</gene>
<keyword evidence="1" id="KW-1133">Transmembrane helix</keyword>
<evidence type="ECO:0000313" key="5">
    <source>
        <dbReference type="Proteomes" id="UP000283543"/>
    </source>
</evidence>
<dbReference type="Proteomes" id="UP000283543">
    <property type="component" value="Unassembled WGS sequence"/>
</dbReference>
<dbReference type="EMBL" id="QUTB01004890">
    <property type="protein sequence ID" value="RHY59065.1"/>
    <property type="molecule type" value="Genomic_DNA"/>
</dbReference>
<dbReference type="AlphaFoldDB" id="A0A397A8X1"/>
<sequence length="295" mass="32181">MKYATSVTDFQVTGILCLAMYSILGLATASRIYLHIRHNSGTARVLFHVVLLKVIVFSMPKSAAYIWMPTTESWILTYVTSLYAMLLLNLALSYVCVEWAGVAATGQNIGMGPQASSPCSLRNVVIVVNVSVFAWAVVTCISIVSYPDTSVGGDAFRDSPLRSGLVVVGCTMYLATTILLIVQGLKIRTRLLQSQRFVSEQDFHRSMVKLVLSVGVITGTTWIRLLFKVLAAFGVSGFADMPLLPFEVWSELVPTVFPVLCLLYLQRRLPLEATSPDTGCATTTLPHTTTSTLSV</sequence>
<dbReference type="VEuPathDB" id="FungiDB:H257_07348"/>
<feature type="transmembrane region" description="Helical" evidence="1">
    <location>
        <begin position="164"/>
        <end position="185"/>
    </location>
</feature>
<feature type="transmembrane region" description="Helical" evidence="1">
    <location>
        <begin position="46"/>
        <end position="68"/>
    </location>
</feature>
<feature type="transmembrane region" description="Helical" evidence="1">
    <location>
        <begin position="247"/>
        <end position="265"/>
    </location>
</feature>
<evidence type="ECO:0000313" key="2">
    <source>
        <dbReference type="EMBL" id="RHY03506.1"/>
    </source>
</evidence>
<evidence type="ECO:0000256" key="1">
    <source>
        <dbReference type="SAM" id="Phobius"/>
    </source>
</evidence>
<proteinExistence type="predicted"/>
<comment type="caution">
    <text evidence="2">The sequence shown here is derived from an EMBL/GenBank/DDBJ whole genome shotgun (WGS) entry which is preliminary data.</text>
</comment>
<feature type="transmembrane region" description="Helical" evidence="1">
    <location>
        <begin position="74"/>
        <end position="102"/>
    </location>
</feature>
<feature type="transmembrane region" description="Helical" evidence="1">
    <location>
        <begin position="123"/>
        <end position="144"/>
    </location>
</feature>
<protein>
    <recommendedName>
        <fullName evidence="6">THH1/TOM1/TOM3 domain-containing protein</fullName>
    </recommendedName>
</protein>
<keyword evidence="1" id="KW-0472">Membrane</keyword>
<evidence type="ECO:0000313" key="4">
    <source>
        <dbReference type="Proteomes" id="UP000265427"/>
    </source>
</evidence>
<dbReference type="EMBL" id="QUSZ01007118">
    <property type="protein sequence ID" value="RHY03506.1"/>
    <property type="molecule type" value="Genomic_DNA"/>
</dbReference>
<organism evidence="2 4">
    <name type="scientific">Aphanomyces astaci</name>
    <name type="common">Crayfish plague agent</name>
    <dbReference type="NCBI Taxonomy" id="112090"/>
    <lineage>
        <taxon>Eukaryota</taxon>
        <taxon>Sar</taxon>
        <taxon>Stramenopiles</taxon>
        <taxon>Oomycota</taxon>
        <taxon>Saprolegniomycetes</taxon>
        <taxon>Saprolegniales</taxon>
        <taxon>Verrucalvaceae</taxon>
        <taxon>Aphanomyces</taxon>
    </lineage>
</organism>
<feature type="transmembrane region" description="Helical" evidence="1">
    <location>
        <begin position="206"/>
        <end position="227"/>
    </location>
</feature>
<evidence type="ECO:0008006" key="6">
    <source>
        <dbReference type="Google" id="ProtNLM"/>
    </source>
</evidence>
<feature type="transmembrane region" description="Helical" evidence="1">
    <location>
        <begin position="12"/>
        <end position="34"/>
    </location>
</feature>